<keyword evidence="7" id="KW-1185">Reference proteome</keyword>
<name>A0ABT5WPH5_9SPHN</name>
<evidence type="ECO:0000256" key="1">
    <source>
        <dbReference type="ARBA" id="ARBA00022723"/>
    </source>
</evidence>
<evidence type="ECO:0000256" key="2">
    <source>
        <dbReference type="ARBA" id="ARBA00022801"/>
    </source>
</evidence>
<dbReference type="Proteomes" id="UP001216253">
    <property type="component" value="Unassembled WGS sequence"/>
</dbReference>
<dbReference type="InterPro" id="IPR050884">
    <property type="entry name" value="CNP_phosphodiesterase-III"/>
</dbReference>
<proteinExistence type="inferred from homology"/>
<dbReference type="Gene3D" id="3.60.21.40">
    <property type="entry name" value="GpdQ, catalytic alpha/beta sandwich domain"/>
    <property type="match status" value="1"/>
</dbReference>
<accession>A0ABT5WPH5</accession>
<dbReference type="PANTHER" id="PTHR42988:SF2">
    <property type="entry name" value="CYCLIC NUCLEOTIDE PHOSPHODIESTERASE CBUA0032-RELATED"/>
    <property type="match status" value="1"/>
</dbReference>
<keyword evidence="1" id="KW-0479">Metal-binding</keyword>
<feature type="domain" description="Calcineurin-like phosphoesterase" evidence="5">
    <location>
        <begin position="1"/>
        <end position="193"/>
    </location>
</feature>
<evidence type="ECO:0000256" key="4">
    <source>
        <dbReference type="ARBA" id="ARBA00025742"/>
    </source>
</evidence>
<dbReference type="SUPFAM" id="SSF56300">
    <property type="entry name" value="Metallo-dependent phosphatases"/>
    <property type="match status" value="1"/>
</dbReference>
<gene>
    <name evidence="6" type="ORF">PYV00_07975</name>
</gene>
<dbReference type="InterPro" id="IPR004843">
    <property type="entry name" value="Calcineurin-like_PHP"/>
</dbReference>
<evidence type="ECO:0000313" key="7">
    <source>
        <dbReference type="Proteomes" id="UP001216253"/>
    </source>
</evidence>
<evidence type="ECO:0000256" key="3">
    <source>
        <dbReference type="ARBA" id="ARBA00023004"/>
    </source>
</evidence>
<comment type="caution">
    <text evidence="6">The sequence shown here is derived from an EMBL/GenBank/DDBJ whole genome shotgun (WGS) entry which is preliminary data.</text>
</comment>
<sequence length="283" mass="30986">MLIAQLTDIHIGFDRGNPDEYNMRRLKAVVQRLIEGPDEPDLLLLTGDLTEYGDAQSYALLNEALSVCPFPIWPAVGNHDVRAALLAAYPQVPAADGFVQYALEAQGLRLIVLDTLEEGRHGGAFCETRARWLDAELSAHPDTPTLLVMHHPPFASGLVWLDSDEDESWIGRFREAIAGHAQVGGVISGHLHRTIHTVLDSVAYTVVGSTAPAAALDLTPIDLRVPDGRAMITDEPPVFALHRWDGRRVVSHSEAVTDAAVLARYDANFLRVVQLIEKERGEG</sequence>
<reference evidence="6 7" key="1">
    <citation type="submission" date="2023-03" db="EMBL/GenBank/DDBJ databases">
        <title>NovoSphingobium album sp. nov. isolated from polycyclic aromatic hydrocarbons- and heavy-metal polluted soil.</title>
        <authorList>
            <person name="Liu Z."/>
            <person name="Wang K."/>
        </authorList>
    </citation>
    <scope>NUCLEOTIDE SEQUENCE [LARGE SCALE GENOMIC DNA]</scope>
    <source>
        <strain evidence="6 7">H3SJ31-1</strain>
    </source>
</reference>
<keyword evidence="3" id="KW-0408">Iron</keyword>
<dbReference type="InterPro" id="IPR042283">
    <property type="entry name" value="GpdQ_catalytic"/>
</dbReference>
<comment type="similarity">
    <text evidence="4">Belongs to the cyclic nucleotide phosphodiesterase class-III family.</text>
</comment>
<dbReference type="InterPro" id="IPR042281">
    <property type="entry name" value="GpdQ_beta-strand"/>
</dbReference>
<evidence type="ECO:0000313" key="6">
    <source>
        <dbReference type="EMBL" id="MDE8651656.1"/>
    </source>
</evidence>
<keyword evidence="2" id="KW-0378">Hydrolase</keyword>
<evidence type="ECO:0000259" key="5">
    <source>
        <dbReference type="Pfam" id="PF00149"/>
    </source>
</evidence>
<protein>
    <submittedName>
        <fullName evidence="6">Metallophosphoesterase</fullName>
    </submittedName>
</protein>
<dbReference type="EMBL" id="JARESE010000020">
    <property type="protein sequence ID" value="MDE8651656.1"/>
    <property type="molecule type" value="Genomic_DNA"/>
</dbReference>
<dbReference type="PANTHER" id="PTHR42988">
    <property type="entry name" value="PHOSPHOHYDROLASE"/>
    <property type="match status" value="1"/>
</dbReference>
<dbReference type="InterPro" id="IPR029052">
    <property type="entry name" value="Metallo-depent_PP-like"/>
</dbReference>
<organism evidence="6 7">
    <name type="scientific">Novosphingobium album</name>
    <name type="common">ex Liu et al. 2023</name>
    <dbReference type="NCBI Taxonomy" id="3031130"/>
    <lineage>
        <taxon>Bacteria</taxon>
        <taxon>Pseudomonadati</taxon>
        <taxon>Pseudomonadota</taxon>
        <taxon>Alphaproteobacteria</taxon>
        <taxon>Sphingomonadales</taxon>
        <taxon>Sphingomonadaceae</taxon>
        <taxon>Novosphingobium</taxon>
    </lineage>
</organism>
<dbReference type="Pfam" id="PF00149">
    <property type="entry name" value="Metallophos"/>
    <property type="match status" value="1"/>
</dbReference>
<dbReference type="Gene3D" id="3.30.750.180">
    <property type="entry name" value="GpdQ, beta-strand dimerisation domain"/>
    <property type="match status" value="1"/>
</dbReference>